<proteinExistence type="predicted"/>
<evidence type="ECO:0000256" key="1">
    <source>
        <dbReference type="ARBA" id="ARBA00022737"/>
    </source>
</evidence>
<name>A0A0C3RUZ1_PHLG1</name>
<reference evidence="5 6" key="1">
    <citation type="journal article" date="2014" name="PLoS Genet.">
        <title>Analysis of the Phlebiopsis gigantea genome, transcriptome and secretome provides insight into its pioneer colonization strategies of wood.</title>
        <authorList>
            <person name="Hori C."/>
            <person name="Ishida T."/>
            <person name="Igarashi K."/>
            <person name="Samejima M."/>
            <person name="Suzuki H."/>
            <person name="Master E."/>
            <person name="Ferreira P."/>
            <person name="Ruiz-Duenas F.J."/>
            <person name="Held B."/>
            <person name="Canessa P."/>
            <person name="Larrondo L.F."/>
            <person name="Schmoll M."/>
            <person name="Druzhinina I.S."/>
            <person name="Kubicek C.P."/>
            <person name="Gaskell J.A."/>
            <person name="Kersten P."/>
            <person name="St John F."/>
            <person name="Glasner J."/>
            <person name="Sabat G."/>
            <person name="Splinter BonDurant S."/>
            <person name="Syed K."/>
            <person name="Yadav J."/>
            <person name="Mgbeahuruike A.C."/>
            <person name="Kovalchuk A."/>
            <person name="Asiegbu F.O."/>
            <person name="Lackner G."/>
            <person name="Hoffmeister D."/>
            <person name="Rencoret J."/>
            <person name="Gutierrez A."/>
            <person name="Sun H."/>
            <person name="Lindquist E."/>
            <person name="Barry K."/>
            <person name="Riley R."/>
            <person name="Grigoriev I.V."/>
            <person name="Henrissat B."/>
            <person name="Kues U."/>
            <person name="Berka R.M."/>
            <person name="Martinez A.T."/>
            <person name="Covert S.F."/>
            <person name="Blanchette R.A."/>
            <person name="Cullen D."/>
        </authorList>
    </citation>
    <scope>NUCLEOTIDE SEQUENCE [LARGE SCALE GENOMIC DNA]</scope>
    <source>
        <strain evidence="5 6">11061_1 CR5-6</strain>
    </source>
</reference>
<evidence type="ECO:0000256" key="2">
    <source>
        <dbReference type="ARBA" id="ARBA00022803"/>
    </source>
</evidence>
<dbReference type="AlphaFoldDB" id="A0A0C3RUZ1"/>
<dbReference type="PANTHER" id="PTHR22904">
    <property type="entry name" value="TPR REPEAT CONTAINING PROTEIN"/>
    <property type="match status" value="1"/>
</dbReference>
<dbReference type="OrthoDB" id="433738at2759"/>
<dbReference type="PROSITE" id="PS50005">
    <property type="entry name" value="TPR"/>
    <property type="match status" value="1"/>
</dbReference>
<keyword evidence="2 3" id="KW-0802">TPR repeat</keyword>
<dbReference type="Proteomes" id="UP000053257">
    <property type="component" value="Unassembled WGS sequence"/>
</dbReference>
<dbReference type="SMART" id="SM00028">
    <property type="entry name" value="TPR"/>
    <property type="match status" value="2"/>
</dbReference>
<protein>
    <submittedName>
        <fullName evidence="5">Uncharacterized protein</fullName>
    </submittedName>
</protein>
<keyword evidence="6" id="KW-1185">Reference proteome</keyword>
<sequence>MSHTHSHGPGQPAHSHGPPAGLPQQQQPQPKQVIPAPDPVMQAVIEASFVPVDITLGPPDNVTALCQMHSLEQCAACDVDYSALNRISRLLLLNPNLRCPPPPQMVTQKLSQAVTTMKEEGNKLYKETHHAAAIQRYTMAANLASQRPPWEASQIPREEFSTILSNRSAAFYEMGDYISALVDAETVIQIRKPWSKGYFRKAKALMKLQSYQEAKETLEIGLSVEPDNQEMADMLETAANHLNPSKKKELTAA</sequence>
<evidence type="ECO:0000313" key="6">
    <source>
        <dbReference type="Proteomes" id="UP000053257"/>
    </source>
</evidence>
<dbReference type="EMBL" id="KN840557">
    <property type="protein sequence ID" value="KIP04971.1"/>
    <property type="molecule type" value="Genomic_DNA"/>
</dbReference>
<evidence type="ECO:0000313" key="5">
    <source>
        <dbReference type="EMBL" id="KIP04971.1"/>
    </source>
</evidence>
<feature type="compositionally biased region" description="Low complexity" evidence="4">
    <location>
        <begin position="18"/>
        <end position="35"/>
    </location>
</feature>
<dbReference type="InterPro" id="IPR019734">
    <property type="entry name" value="TPR_rpt"/>
</dbReference>
<evidence type="ECO:0000256" key="4">
    <source>
        <dbReference type="SAM" id="MobiDB-lite"/>
    </source>
</evidence>
<feature type="region of interest" description="Disordered" evidence="4">
    <location>
        <begin position="1"/>
        <end position="35"/>
    </location>
</feature>
<keyword evidence="1" id="KW-0677">Repeat</keyword>
<dbReference type="HOGENOM" id="CLU_090376_1_0_1"/>
<dbReference type="GO" id="GO:0051879">
    <property type="term" value="F:Hsp90 protein binding"/>
    <property type="evidence" value="ECO:0007669"/>
    <property type="project" value="TreeGrafter"/>
</dbReference>
<dbReference type="InterPro" id="IPR011990">
    <property type="entry name" value="TPR-like_helical_dom_sf"/>
</dbReference>
<evidence type="ECO:0000256" key="3">
    <source>
        <dbReference type="PROSITE-ProRule" id="PRU00339"/>
    </source>
</evidence>
<gene>
    <name evidence="5" type="ORF">PHLGIDRAFT_36673</name>
</gene>
<accession>A0A0C3RUZ1</accession>
<dbReference type="Gene3D" id="1.25.40.10">
    <property type="entry name" value="Tetratricopeptide repeat domain"/>
    <property type="match status" value="1"/>
</dbReference>
<dbReference type="STRING" id="745531.A0A0C3RUZ1"/>
<dbReference type="SUPFAM" id="SSF48452">
    <property type="entry name" value="TPR-like"/>
    <property type="match status" value="1"/>
</dbReference>
<feature type="repeat" description="TPR" evidence="3">
    <location>
        <begin position="195"/>
        <end position="228"/>
    </location>
</feature>
<dbReference type="PANTHER" id="PTHR22904:SF523">
    <property type="entry name" value="STRESS-INDUCED-PHOSPHOPROTEIN 1"/>
    <property type="match status" value="1"/>
</dbReference>
<organism evidence="5 6">
    <name type="scientific">Phlebiopsis gigantea (strain 11061_1 CR5-6)</name>
    <name type="common">White-rot fungus</name>
    <name type="synonym">Peniophora gigantea</name>
    <dbReference type="NCBI Taxonomy" id="745531"/>
    <lineage>
        <taxon>Eukaryota</taxon>
        <taxon>Fungi</taxon>
        <taxon>Dikarya</taxon>
        <taxon>Basidiomycota</taxon>
        <taxon>Agaricomycotina</taxon>
        <taxon>Agaricomycetes</taxon>
        <taxon>Polyporales</taxon>
        <taxon>Phanerochaetaceae</taxon>
        <taxon>Phlebiopsis</taxon>
    </lineage>
</organism>